<dbReference type="KEGG" id="lhg:JMUB5056_1725"/>
<accession>A0A510LAN2</accession>
<evidence type="ECO:0000259" key="1">
    <source>
        <dbReference type="PROSITE" id="PS51750"/>
    </source>
</evidence>
<gene>
    <name evidence="2" type="ORF">JMUB5056_1725</name>
</gene>
<dbReference type="PANTHER" id="PTHR36180">
    <property type="entry name" value="DNA-BINDING PROTEIN-RELATED-RELATED"/>
    <property type="match status" value="1"/>
</dbReference>
<organism evidence="2 3">
    <name type="scientific">Leptotrichia hongkongensis</name>
    <dbReference type="NCBI Taxonomy" id="554406"/>
    <lineage>
        <taxon>Bacteria</taxon>
        <taxon>Fusobacteriati</taxon>
        <taxon>Fusobacteriota</taxon>
        <taxon>Fusobacteriia</taxon>
        <taxon>Fusobacteriales</taxon>
        <taxon>Leptotrichiaceae</taxon>
        <taxon>Leptotrichia</taxon>
    </lineage>
</organism>
<name>A0A510LAN2_9FUSO</name>
<dbReference type="PROSITE" id="PS51750">
    <property type="entry name" value="BRO_N"/>
    <property type="match status" value="1"/>
</dbReference>
<dbReference type="Pfam" id="PF03374">
    <property type="entry name" value="ANT"/>
    <property type="match status" value="1"/>
</dbReference>
<proteinExistence type="predicted"/>
<dbReference type="Proteomes" id="UP000321561">
    <property type="component" value="Chromosome"/>
</dbReference>
<protein>
    <recommendedName>
        <fullName evidence="1">Bro-N domain-containing protein</fullName>
    </recommendedName>
</protein>
<dbReference type="GO" id="GO:0003677">
    <property type="term" value="F:DNA binding"/>
    <property type="evidence" value="ECO:0007669"/>
    <property type="project" value="InterPro"/>
</dbReference>
<dbReference type="InterPro" id="IPR003497">
    <property type="entry name" value="BRO_N_domain"/>
</dbReference>
<dbReference type="Pfam" id="PF02498">
    <property type="entry name" value="Bro-N"/>
    <property type="match status" value="1"/>
</dbReference>
<dbReference type="EMBL" id="AP019846">
    <property type="protein sequence ID" value="BBM60131.1"/>
    <property type="molecule type" value="Genomic_DNA"/>
</dbReference>
<evidence type="ECO:0000313" key="2">
    <source>
        <dbReference type="EMBL" id="BBM60131.1"/>
    </source>
</evidence>
<feature type="domain" description="Bro-N" evidence="1">
    <location>
        <begin position="2"/>
        <end position="107"/>
    </location>
</feature>
<reference evidence="2 3" key="1">
    <citation type="submission" date="2019-07" db="EMBL/GenBank/DDBJ databases">
        <title>Complete Genome Sequence of Leptotrichia hongkongensis Strain JMUB5056.</title>
        <authorList>
            <person name="Watanabe S."/>
            <person name="Cui L."/>
        </authorList>
    </citation>
    <scope>NUCLEOTIDE SEQUENCE [LARGE SCALE GENOMIC DNA]</scope>
    <source>
        <strain evidence="2 3">JMUB5056</strain>
    </source>
</reference>
<dbReference type="SMART" id="SM01040">
    <property type="entry name" value="Bro-N"/>
    <property type="match status" value="1"/>
</dbReference>
<evidence type="ECO:0000313" key="3">
    <source>
        <dbReference type="Proteomes" id="UP000321561"/>
    </source>
</evidence>
<dbReference type="InterPro" id="IPR005039">
    <property type="entry name" value="Ant_C"/>
</dbReference>
<dbReference type="PANTHER" id="PTHR36180:SF2">
    <property type="entry name" value="BRO FAMILY PROTEIN"/>
    <property type="match status" value="1"/>
</dbReference>
<dbReference type="AlphaFoldDB" id="A0A510LAN2"/>
<dbReference type="RefSeq" id="WP_172618804.1">
    <property type="nucleotide sequence ID" value="NZ_AP019846.1"/>
</dbReference>
<sequence>MKNELTVFENEKFGKVRVVTENEKPYFNLNDVCEILGLKNPRQVKTRLKEDGVRLMDIIDNLGRVQKNNFIDESNLYKCIFQSDKPEAEAITEWVTGEVLPAIRKTGMYMTDDVWNSIMNEPEKIGELLINYGKVRQENENLKFANKVQEQQIIELQPKALYYDLILQCKDLLSTTMIAKDYGMAAKGFNKMLHEFGIQYNQSGVWFLYQKYAIYGYTQTKTNAFVRSDGTPDGKPHMYWTQKGRIFLYNFLKDKGVLPTIEQEEVGA</sequence>